<reference evidence="4" key="1">
    <citation type="journal article" date="2018" name="Nat. Commun.">
        <title>Diversity and evolution of the emerging Pandoraviridae family.</title>
        <authorList>
            <person name="Legendre M."/>
            <person name="Fabre E."/>
            <person name="Poirot O."/>
            <person name="Jeudy S."/>
            <person name="Lartigue A."/>
            <person name="Alempic J.M."/>
            <person name="Beucher L."/>
            <person name="Philippe N."/>
            <person name="Bertaux L."/>
            <person name="Christo-Foroux E."/>
            <person name="Labadie K."/>
            <person name="Coute Y."/>
            <person name="Abergel C."/>
            <person name="Claverie J.M."/>
        </authorList>
    </citation>
    <scope>NUCLEOTIDE SEQUENCE [LARGE SCALE GENOMIC DNA]</scope>
    <source>
        <strain evidence="4">Quercus</strain>
    </source>
</reference>
<evidence type="ECO:0000313" key="4">
    <source>
        <dbReference type="EMBL" id="AVK75173.1"/>
    </source>
</evidence>
<evidence type="ECO:0000256" key="1">
    <source>
        <dbReference type="PROSITE-ProRule" id="PRU00175"/>
    </source>
</evidence>
<sequence length="479" mass="51419">MTTPTTKQRASVCRHTTGGQKPWDTQRRGKIHTTIDWQQATTNRLARAQERGDAIVAAMIVVDTRADRHLGDCAADVSLKAWLLRTRGASLPAWAVGIDIVDLVRLPRPDPGDNSYGNARLMLLWAQWGDADAAHRLCDMAQDMCSTDTCHGRLAPLSLRKDIALWHPIVACANNIQVRLFVPVLAEIAAAGAANDGPTCVVCMCDPPTMVLEPCGHLCLCTDDWQHLVGGPRRSLKCPLCRAPVEAAWRIRSLSAAEEEPAGNKPAAHLSGSTDTGPGPEQADMDIDDVIGLDLDLDPEAFAAAIRTVRVLTMFQRLIEHMEPSATSNSGSASPFVGAHSGAHRRRGNGGARDGDHGDDDMRGDGHRYSSMGRPAQRRDRVGDSDDDSDSSSSSSDDDDEVPRLVANSDSDSDSDSDDDGDAPRGRQQASVGIESTGLPFTRDDIDLVASHARVSHDIAFDALLATEGNIIDAIHALC</sequence>
<dbReference type="KEGG" id="vg:36844314"/>
<dbReference type="Gene3D" id="3.30.40.10">
    <property type="entry name" value="Zinc/RING finger domain, C3HC4 (zinc finger)"/>
    <property type="match status" value="1"/>
</dbReference>
<dbReference type="PROSITE" id="PS50089">
    <property type="entry name" value="ZF_RING_2"/>
    <property type="match status" value="1"/>
</dbReference>
<protein>
    <submittedName>
        <fullName evidence="4">Ring domain containing protein</fullName>
    </submittedName>
</protein>
<keyword evidence="1" id="KW-0862">Zinc</keyword>
<gene>
    <name evidence="4" type="ORF">pqer_cds_751</name>
</gene>
<accession>A0A2U7U9Q6</accession>
<dbReference type="PANTHER" id="PTHR22996">
    <property type="entry name" value="MAHOGUNIN"/>
    <property type="match status" value="1"/>
</dbReference>
<dbReference type="Pfam" id="PF13920">
    <property type="entry name" value="zf-C3HC4_3"/>
    <property type="match status" value="1"/>
</dbReference>
<dbReference type="InterPro" id="IPR001841">
    <property type="entry name" value="Znf_RING"/>
</dbReference>
<dbReference type="GeneID" id="36844314"/>
<name>A0A2U7U9Q6_9VIRU</name>
<feature type="region of interest" description="Disordered" evidence="2">
    <location>
        <begin position="324"/>
        <end position="439"/>
    </location>
</feature>
<dbReference type="EMBL" id="MG011689">
    <property type="protein sequence ID" value="AVK75173.1"/>
    <property type="molecule type" value="Genomic_DNA"/>
</dbReference>
<feature type="compositionally biased region" description="Acidic residues" evidence="2">
    <location>
        <begin position="385"/>
        <end position="401"/>
    </location>
</feature>
<dbReference type="RefSeq" id="YP_009483442.1">
    <property type="nucleotide sequence ID" value="NC_037667.1"/>
</dbReference>
<dbReference type="GO" id="GO:0061630">
    <property type="term" value="F:ubiquitin protein ligase activity"/>
    <property type="evidence" value="ECO:0007669"/>
    <property type="project" value="UniProtKB-EC"/>
</dbReference>
<dbReference type="GO" id="GO:0016567">
    <property type="term" value="P:protein ubiquitination"/>
    <property type="evidence" value="ECO:0007669"/>
    <property type="project" value="TreeGrafter"/>
</dbReference>
<feature type="compositionally biased region" description="Basic and acidic residues" evidence="2">
    <location>
        <begin position="353"/>
        <end position="368"/>
    </location>
</feature>
<organism evidence="4">
    <name type="scientific">Pandoravirus quercus</name>
    <dbReference type="NCBI Taxonomy" id="2107709"/>
    <lineage>
        <taxon>Viruses</taxon>
        <taxon>Pandoravirus</taxon>
    </lineage>
</organism>
<dbReference type="CDD" id="cd16649">
    <property type="entry name" value="mRING-HC-C3HC5_CGRF1-like"/>
    <property type="match status" value="1"/>
</dbReference>
<dbReference type="SUPFAM" id="SSF57850">
    <property type="entry name" value="RING/U-box"/>
    <property type="match status" value="1"/>
</dbReference>
<feature type="domain" description="RING-type" evidence="3">
    <location>
        <begin position="200"/>
        <end position="242"/>
    </location>
</feature>
<feature type="compositionally biased region" description="Acidic residues" evidence="2">
    <location>
        <begin position="411"/>
        <end position="421"/>
    </location>
</feature>
<dbReference type="GO" id="GO:0008270">
    <property type="term" value="F:zinc ion binding"/>
    <property type="evidence" value="ECO:0007669"/>
    <property type="project" value="UniProtKB-KW"/>
</dbReference>
<dbReference type="Proteomes" id="UP000248852">
    <property type="component" value="Segment"/>
</dbReference>
<proteinExistence type="predicted"/>
<evidence type="ECO:0000259" key="3">
    <source>
        <dbReference type="PROSITE" id="PS50089"/>
    </source>
</evidence>
<keyword evidence="1" id="KW-0863">Zinc-finger</keyword>
<dbReference type="Gene3D" id="1.10.8.10">
    <property type="entry name" value="DNA helicase RuvA subunit, C-terminal domain"/>
    <property type="match status" value="1"/>
</dbReference>
<keyword evidence="1" id="KW-0479">Metal-binding</keyword>
<dbReference type="InterPro" id="IPR045194">
    <property type="entry name" value="MGRN1/RNF157-like"/>
</dbReference>
<dbReference type="PANTHER" id="PTHR22996:SF0">
    <property type="entry name" value="RE60872P-RELATED"/>
    <property type="match status" value="1"/>
</dbReference>
<feature type="region of interest" description="Disordered" evidence="2">
    <location>
        <begin position="1"/>
        <end position="25"/>
    </location>
</feature>
<feature type="region of interest" description="Disordered" evidence="2">
    <location>
        <begin position="257"/>
        <end position="285"/>
    </location>
</feature>
<dbReference type="InterPro" id="IPR013083">
    <property type="entry name" value="Znf_RING/FYVE/PHD"/>
</dbReference>
<evidence type="ECO:0000256" key="2">
    <source>
        <dbReference type="SAM" id="MobiDB-lite"/>
    </source>
</evidence>